<comment type="caution">
    <text evidence="3">The sequence shown here is derived from an EMBL/GenBank/DDBJ whole genome shotgun (WGS) entry which is preliminary data.</text>
</comment>
<protein>
    <submittedName>
        <fullName evidence="3">Uncharacterized protein</fullName>
    </submittedName>
</protein>
<evidence type="ECO:0000256" key="1">
    <source>
        <dbReference type="SAM" id="Phobius"/>
    </source>
</evidence>
<keyword evidence="1" id="KW-0472">Membrane</keyword>
<proteinExistence type="predicted"/>
<sequence length="105" mass="12227">MKSIVKDKPSSSTLQPVPSLRVSYKAIPKPREDFYYIMTKKTIKHASADVGLIFCAYNLCRIFNLIDHNLLKQYLKVLALYFGTLRAIFIAFYTLFYFEKAKEAF</sequence>
<accession>A0A562PS88</accession>
<dbReference type="Proteomes" id="UP000321392">
    <property type="component" value="Unassembled WGS sequence"/>
</dbReference>
<feature type="transmembrane region" description="Helical" evidence="1">
    <location>
        <begin position="78"/>
        <end position="98"/>
    </location>
</feature>
<gene>
    <name evidence="2" type="ORF">DFR66_108147</name>
    <name evidence="3" type="ORF">IQ02_01857</name>
</gene>
<keyword evidence="1" id="KW-1133">Transmembrane helix</keyword>
<dbReference type="EMBL" id="VLKX01000008">
    <property type="protein sequence ID" value="TWI47020.1"/>
    <property type="molecule type" value="Genomic_DNA"/>
</dbReference>
<name>A0A562PS88_9FLAO</name>
<evidence type="ECO:0000313" key="3">
    <source>
        <dbReference type="EMBL" id="TWI47020.1"/>
    </source>
</evidence>
<evidence type="ECO:0000313" key="2">
    <source>
        <dbReference type="EMBL" id="RDI53794.1"/>
    </source>
</evidence>
<dbReference type="EMBL" id="QQBA01000008">
    <property type="protein sequence ID" value="RDI53794.1"/>
    <property type="molecule type" value="Genomic_DNA"/>
</dbReference>
<reference evidence="3 5" key="1">
    <citation type="journal article" date="2015" name="Stand. Genomic Sci.">
        <title>Genomic Encyclopedia of Bacterial and Archaeal Type Strains, Phase III: the genomes of soil and plant-associated and newly described type strains.</title>
        <authorList>
            <person name="Whitman W.B."/>
            <person name="Woyke T."/>
            <person name="Klenk H.P."/>
            <person name="Zhou Y."/>
            <person name="Lilburn T.G."/>
            <person name="Beck B.J."/>
            <person name="De Vos P."/>
            <person name="Vandamme P."/>
            <person name="Eisen J.A."/>
            <person name="Garrity G."/>
            <person name="Hugenholtz P."/>
            <person name="Kyrpides N.C."/>
        </authorList>
    </citation>
    <scope>NUCLEOTIDE SEQUENCE [LARGE SCALE GENOMIC DNA]</scope>
    <source>
        <strain evidence="3 5">CGMCC 1.5380</strain>
    </source>
</reference>
<evidence type="ECO:0000313" key="5">
    <source>
        <dbReference type="Proteomes" id="UP000321392"/>
    </source>
</evidence>
<keyword evidence="1" id="KW-0812">Transmembrane</keyword>
<organism evidence="3 5">
    <name type="scientific">Flavobacterium glaciei</name>
    <dbReference type="NCBI Taxonomy" id="386300"/>
    <lineage>
        <taxon>Bacteria</taxon>
        <taxon>Pseudomonadati</taxon>
        <taxon>Bacteroidota</taxon>
        <taxon>Flavobacteriia</taxon>
        <taxon>Flavobacteriales</taxon>
        <taxon>Flavobacteriaceae</taxon>
        <taxon>Flavobacterium</taxon>
    </lineage>
</organism>
<dbReference type="Proteomes" id="UP000254518">
    <property type="component" value="Unassembled WGS sequence"/>
</dbReference>
<evidence type="ECO:0000313" key="4">
    <source>
        <dbReference type="Proteomes" id="UP000254518"/>
    </source>
</evidence>
<reference evidence="2 4" key="2">
    <citation type="submission" date="2018-07" db="EMBL/GenBank/DDBJ databases">
        <title>Genomic Encyclopedia of Type Strains, Phase IV (KMG-IV): sequencing the most valuable type-strain genomes for metagenomic binning, comparative biology and taxonomic classification.</title>
        <authorList>
            <person name="Goeker M."/>
        </authorList>
    </citation>
    <scope>NUCLEOTIDE SEQUENCE [LARGE SCALE GENOMIC DNA]</scope>
    <source>
        <strain evidence="2 4">DSM 19728</strain>
    </source>
</reference>
<reference evidence="3" key="3">
    <citation type="submission" date="2019-07" db="EMBL/GenBank/DDBJ databases">
        <authorList>
            <person name="Whitman W."/>
            <person name="Huntemann M."/>
            <person name="Clum A."/>
            <person name="Pillay M."/>
            <person name="Palaniappan K."/>
            <person name="Varghese N."/>
            <person name="Mikhailova N."/>
            <person name="Stamatis D."/>
            <person name="Reddy T."/>
            <person name="Daum C."/>
            <person name="Shapiro N."/>
            <person name="Ivanova N."/>
            <person name="Kyrpides N."/>
            <person name="Woyke T."/>
        </authorList>
    </citation>
    <scope>NUCLEOTIDE SEQUENCE</scope>
    <source>
        <strain evidence="3">CGMCC 1.5380</strain>
    </source>
</reference>
<keyword evidence="4" id="KW-1185">Reference proteome</keyword>
<dbReference type="AlphaFoldDB" id="A0A562PS88"/>